<dbReference type="InterPro" id="IPR007081">
    <property type="entry name" value="RNA_pol_Rpb1_5"/>
</dbReference>
<evidence type="ECO:0000313" key="5">
    <source>
        <dbReference type="EMBL" id="KAF4624784.1"/>
    </source>
</evidence>
<evidence type="ECO:0000256" key="1">
    <source>
        <dbReference type="ARBA" id="ARBA00012418"/>
    </source>
</evidence>
<evidence type="ECO:0000256" key="2">
    <source>
        <dbReference type="ARBA" id="ARBA00022723"/>
    </source>
</evidence>
<dbReference type="GO" id="GO:0046872">
    <property type="term" value="F:metal ion binding"/>
    <property type="evidence" value="ECO:0007669"/>
    <property type="project" value="UniProtKB-KW"/>
</dbReference>
<dbReference type="GO" id="GO:0006351">
    <property type="term" value="P:DNA-templated transcription"/>
    <property type="evidence" value="ECO:0007669"/>
    <property type="project" value="InterPro"/>
</dbReference>
<sequence length="204" mass="22113">MSCQEPNLFDVLGILPTIQPTPADVQRAYFIALSRVRQYANPAHIKVRPANAHCVGECIFVSVTNGIASTSSSRGVAAKMKLSLDSGASDLLRVQHLKRQIPQIFISGYQGARRVLIETSENTGNTVLVGDYGIRPCMTTEGVVSTKTTSDSVMEALSVLGIEAARTTITTEIAKVTRDMNIDPRHMQLFADVMTYKGEVLGIT</sequence>
<keyword evidence="2" id="KW-0479">Metal-binding</keyword>
<dbReference type="Pfam" id="PF04998">
    <property type="entry name" value="RNA_pol_Rpb1_5"/>
    <property type="match status" value="1"/>
</dbReference>
<dbReference type="OrthoDB" id="5427721at2759"/>
<dbReference type="EMBL" id="JAAMPI010001555">
    <property type="protein sequence ID" value="KAF4624784.1"/>
    <property type="molecule type" value="Genomic_DNA"/>
</dbReference>
<keyword evidence="6" id="KW-1185">Reference proteome</keyword>
<proteinExistence type="predicted"/>
<dbReference type="GO" id="GO:0003899">
    <property type="term" value="F:DNA-directed RNA polymerase activity"/>
    <property type="evidence" value="ECO:0007669"/>
    <property type="project" value="UniProtKB-EC"/>
</dbReference>
<name>A0A8H4R707_9HELO</name>
<evidence type="ECO:0000256" key="3">
    <source>
        <dbReference type="ARBA" id="ARBA00022833"/>
    </source>
</evidence>
<accession>A0A8H4R707</accession>
<organism evidence="5 6">
    <name type="scientific">Cudoniella acicularis</name>
    <dbReference type="NCBI Taxonomy" id="354080"/>
    <lineage>
        <taxon>Eukaryota</taxon>
        <taxon>Fungi</taxon>
        <taxon>Dikarya</taxon>
        <taxon>Ascomycota</taxon>
        <taxon>Pezizomycotina</taxon>
        <taxon>Leotiomycetes</taxon>
        <taxon>Helotiales</taxon>
        <taxon>Tricladiaceae</taxon>
        <taxon>Cudoniella</taxon>
    </lineage>
</organism>
<dbReference type="Proteomes" id="UP000566819">
    <property type="component" value="Unassembled WGS sequence"/>
</dbReference>
<protein>
    <recommendedName>
        <fullName evidence="1">DNA-directed RNA polymerase</fullName>
        <ecNumber evidence="1">2.7.7.6</ecNumber>
    </recommendedName>
</protein>
<dbReference type="PANTHER" id="PTHR48446">
    <property type="entry name" value="DNA-DIRECTED RNA POLYMERASE SUBUNIT BETA' N-TERMINAL SECTION"/>
    <property type="match status" value="1"/>
</dbReference>
<keyword evidence="3" id="KW-0862">Zinc</keyword>
<dbReference type="PANTHER" id="PTHR48446:SF1">
    <property type="entry name" value="DNA-DIRECTED RNA POLYMERASE SUBUNIT BETA' N-TERMINAL SECTION"/>
    <property type="match status" value="1"/>
</dbReference>
<dbReference type="SUPFAM" id="SSF64484">
    <property type="entry name" value="beta and beta-prime subunits of DNA dependent RNA-polymerase"/>
    <property type="match status" value="1"/>
</dbReference>
<dbReference type="EC" id="2.7.7.6" evidence="1"/>
<dbReference type="GO" id="GO:0003677">
    <property type="term" value="F:DNA binding"/>
    <property type="evidence" value="ECO:0007669"/>
    <property type="project" value="InterPro"/>
</dbReference>
<dbReference type="AlphaFoldDB" id="A0A8H4R707"/>
<evidence type="ECO:0000259" key="4">
    <source>
        <dbReference type="Pfam" id="PF04998"/>
    </source>
</evidence>
<gene>
    <name evidence="5" type="ORF">G7Y89_g13389</name>
</gene>
<evidence type="ECO:0000313" key="6">
    <source>
        <dbReference type="Proteomes" id="UP000566819"/>
    </source>
</evidence>
<reference evidence="5 6" key="1">
    <citation type="submission" date="2020-03" db="EMBL/GenBank/DDBJ databases">
        <title>Draft Genome Sequence of Cudoniella acicularis.</title>
        <authorList>
            <person name="Buettner E."/>
            <person name="Kellner H."/>
        </authorList>
    </citation>
    <scope>NUCLEOTIDE SEQUENCE [LARGE SCALE GENOMIC DNA]</scope>
    <source>
        <strain evidence="5 6">DSM 108380</strain>
    </source>
</reference>
<feature type="domain" description="RNA polymerase Rpb1" evidence="4">
    <location>
        <begin position="100"/>
        <end position="203"/>
    </location>
</feature>
<comment type="caution">
    <text evidence="5">The sequence shown here is derived from an EMBL/GenBank/DDBJ whole genome shotgun (WGS) entry which is preliminary data.</text>
</comment>
<dbReference type="InterPro" id="IPR015700">
    <property type="entry name" value="RPC1"/>
</dbReference>